<dbReference type="Pfam" id="PF07883">
    <property type="entry name" value="Cupin_2"/>
    <property type="match status" value="1"/>
</dbReference>
<dbReference type="RefSeq" id="WP_098484825.1">
    <property type="nucleotide sequence ID" value="NZ_PDJI01000004.1"/>
</dbReference>
<dbReference type="InterPro" id="IPR013096">
    <property type="entry name" value="Cupin_2"/>
</dbReference>
<gene>
    <name evidence="3" type="ORF">ATJ97_3551</name>
</gene>
<feature type="compositionally biased region" description="Polar residues" evidence="1">
    <location>
        <begin position="1"/>
        <end position="12"/>
    </location>
</feature>
<dbReference type="InterPro" id="IPR011051">
    <property type="entry name" value="RmlC_Cupin_sf"/>
</dbReference>
<feature type="region of interest" description="Disordered" evidence="1">
    <location>
        <begin position="1"/>
        <end position="24"/>
    </location>
</feature>
<dbReference type="InterPro" id="IPR014710">
    <property type="entry name" value="RmlC-like_jellyroll"/>
</dbReference>
<dbReference type="AlphaFoldDB" id="A0A2A9EQY7"/>
<evidence type="ECO:0000313" key="4">
    <source>
        <dbReference type="Proteomes" id="UP000222106"/>
    </source>
</evidence>
<dbReference type="EMBL" id="PDJI01000004">
    <property type="protein sequence ID" value="PFG41006.1"/>
    <property type="molecule type" value="Genomic_DNA"/>
</dbReference>
<feature type="domain" description="Cupin type-2" evidence="2">
    <location>
        <begin position="61"/>
        <end position="109"/>
    </location>
</feature>
<organism evidence="3 4">
    <name type="scientific">Georgenia soli</name>
    <dbReference type="NCBI Taxonomy" id="638953"/>
    <lineage>
        <taxon>Bacteria</taxon>
        <taxon>Bacillati</taxon>
        <taxon>Actinomycetota</taxon>
        <taxon>Actinomycetes</taxon>
        <taxon>Micrococcales</taxon>
        <taxon>Bogoriellaceae</taxon>
        <taxon>Georgenia</taxon>
    </lineage>
</organism>
<dbReference type="Gene3D" id="2.60.120.10">
    <property type="entry name" value="Jelly Rolls"/>
    <property type="match status" value="1"/>
</dbReference>
<dbReference type="CDD" id="cd06990">
    <property type="entry name" value="cupin_DUF861"/>
    <property type="match status" value="1"/>
</dbReference>
<sequence length="122" mass="13264">MASAETKNFSSPDETREFKGKGRAEFLTVNGRPVSKGTFEPGWKWSVNLRPIAQTDSCQVEHLGYVISGRMRVVMDDGTQFEVGPDDLFALPPGHDAEVVGDETCVLVDFGQVGQYATPPAS</sequence>
<dbReference type="Proteomes" id="UP000222106">
    <property type="component" value="Unassembled WGS sequence"/>
</dbReference>
<feature type="compositionally biased region" description="Basic and acidic residues" evidence="1">
    <location>
        <begin position="13"/>
        <end position="24"/>
    </location>
</feature>
<accession>A0A2A9EQY7</accession>
<evidence type="ECO:0000259" key="2">
    <source>
        <dbReference type="Pfam" id="PF07883"/>
    </source>
</evidence>
<protein>
    <submittedName>
        <fullName evidence="3">Cupin domain-containing protein</fullName>
    </submittedName>
</protein>
<name>A0A2A9EQY7_9MICO</name>
<keyword evidence="4" id="KW-1185">Reference proteome</keyword>
<dbReference type="SUPFAM" id="SSF51182">
    <property type="entry name" value="RmlC-like cupins"/>
    <property type="match status" value="1"/>
</dbReference>
<comment type="caution">
    <text evidence="3">The sequence shown here is derived from an EMBL/GenBank/DDBJ whole genome shotgun (WGS) entry which is preliminary data.</text>
</comment>
<proteinExistence type="predicted"/>
<dbReference type="OrthoDB" id="161242at2"/>
<evidence type="ECO:0000313" key="3">
    <source>
        <dbReference type="EMBL" id="PFG41006.1"/>
    </source>
</evidence>
<evidence type="ECO:0000256" key="1">
    <source>
        <dbReference type="SAM" id="MobiDB-lite"/>
    </source>
</evidence>
<reference evidence="3 4" key="1">
    <citation type="submission" date="2017-10" db="EMBL/GenBank/DDBJ databases">
        <title>Sequencing the genomes of 1000 actinobacteria strains.</title>
        <authorList>
            <person name="Klenk H.-P."/>
        </authorList>
    </citation>
    <scope>NUCLEOTIDE SEQUENCE [LARGE SCALE GENOMIC DNA]</scope>
    <source>
        <strain evidence="3 4">DSM 21838</strain>
    </source>
</reference>